<sequence length="359" mass="37872">MMATNLFSLRAWVWLMALLSLVLLTQAQSCYYPSGDLSTQGDTRCGSTEMCCPLNWQCLTNGLCYLESEEYLGRYTCADETWGPGCPNICTNNGSARGNEAILKCDDGRYCCDGNRSFDCCADSTSEFFDLDDGTSFFSISSVNAPTAVSNSPSASSSPAGLPTRSATSSRTQTHTTVISSNGGAVSTVYITTTQADGAQPDATQPAKSSSSSHTVKWALIGTLVGAAVFVLLVIGGCWLWKRRGWQSRPVRRPAAETPISPSSAPNNNENPSEIGGRMISKPAAELQGSPTNQPSPTVSSMTSPRTPGNPDDSPQAASERWGRGGGGYGGHSMEAPEYPNGAHFQPYRASGPAAELPG</sequence>
<dbReference type="OrthoDB" id="5215637at2759"/>
<feature type="compositionally biased region" description="Low complexity" evidence="1">
    <location>
        <begin position="147"/>
        <end position="163"/>
    </location>
</feature>
<dbReference type="Proteomes" id="UP000800041">
    <property type="component" value="Unassembled WGS sequence"/>
</dbReference>
<feature type="signal peptide" evidence="3">
    <location>
        <begin position="1"/>
        <end position="27"/>
    </location>
</feature>
<protein>
    <recommendedName>
        <fullName evidence="6">Mid2 domain-containing protein</fullName>
    </recommendedName>
</protein>
<name>A0A6G1H0M3_9PEZI</name>
<evidence type="ECO:0000313" key="5">
    <source>
        <dbReference type="Proteomes" id="UP000800041"/>
    </source>
</evidence>
<evidence type="ECO:0000313" key="4">
    <source>
        <dbReference type="EMBL" id="KAF1986549.1"/>
    </source>
</evidence>
<dbReference type="EMBL" id="ML977156">
    <property type="protein sequence ID" value="KAF1986549.1"/>
    <property type="molecule type" value="Genomic_DNA"/>
</dbReference>
<reference evidence="4" key="1">
    <citation type="journal article" date="2020" name="Stud. Mycol.">
        <title>101 Dothideomycetes genomes: a test case for predicting lifestyles and emergence of pathogens.</title>
        <authorList>
            <person name="Haridas S."/>
            <person name="Albert R."/>
            <person name="Binder M."/>
            <person name="Bloem J."/>
            <person name="Labutti K."/>
            <person name="Salamov A."/>
            <person name="Andreopoulos B."/>
            <person name="Baker S."/>
            <person name="Barry K."/>
            <person name="Bills G."/>
            <person name="Bluhm B."/>
            <person name="Cannon C."/>
            <person name="Castanera R."/>
            <person name="Culley D."/>
            <person name="Daum C."/>
            <person name="Ezra D."/>
            <person name="Gonzalez J."/>
            <person name="Henrissat B."/>
            <person name="Kuo A."/>
            <person name="Liang C."/>
            <person name="Lipzen A."/>
            <person name="Lutzoni F."/>
            <person name="Magnuson J."/>
            <person name="Mondo S."/>
            <person name="Nolan M."/>
            <person name="Ohm R."/>
            <person name="Pangilinan J."/>
            <person name="Park H.-J."/>
            <person name="Ramirez L."/>
            <person name="Alfaro M."/>
            <person name="Sun H."/>
            <person name="Tritt A."/>
            <person name="Yoshinaga Y."/>
            <person name="Zwiers L.-H."/>
            <person name="Turgeon B."/>
            <person name="Goodwin S."/>
            <person name="Spatafora J."/>
            <person name="Crous P."/>
            <person name="Grigoriev I."/>
        </authorList>
    </citation>
    <scope>NUCLEOTIDE SEQUENCE</scope>
    <source>
        <strain evidence="4">CBS 113979</strain>
    </source>
</reference>
<feature type="chain" id="PRO_5026033480" description="Mid2 domain-containing protein" evidence="3">
    <location>
        <begin position="28"/>
        <end position="359"/>
    </location>
</feature>
<feature type="compositionally biased region" description="Polar residues" evidence="1">
    <location>
        <begin position="289"/>
        <end position="307"/>
    </location>
</feature>
<feature type="region of interest" description="Disordered" evidence="1">
    <location>
        <begin position="248"/>
        <end position="359"/>
    </location>
</feature>
<feature type="compositionally biased region" description="Polar residues" evidence="1">
    <location>
        <begin position="165"/>
        <end position="179"/>
    </location>
</feature>
<evidence type="ECO:0000256" key="3">
    <source>
        <dbReference type="SAM" id="SignalP"/>
    </source>
</evidence>
<gene>
    <name evidence="4" type="ORF">K402DRAFT_463482</name>
</gene>
<feature type="region of interest" description="Disordered" evidence="1">
    <location>
        <begin position="147"/>
        <end position="179"/>
    </location>
</feature>
<dbReference type="AlphaFoldDB" id="A0A6G1H0M3"/>
<keyword evidence="2" id="KW-0472">Membrane</keyword>
<evidence type="ECO:0000256" key="2">
    <source>
        <dbReference type="SAM" id="Phobius"/>
    </source>
</evidence>
<evidence type="ECO:0000256" key="1">
    <source>
        <dbReference type="SAM" id="MobiDB-lite"/>
    </source>
</evidence>
<accession>A0A6G1H0M3</accession>
<feature type="compositionally biased region" description="Low complexity" evidence="1">
    <location>
        <begin position="259"/>
        <end position="275"/>
    </location>
</feature>
<keyword evidence="2" id="KW-1133">Transmembrane helix</keyword>
<proteinExistence type="predicted"/>
<feature type="transmembrane region" description="Helical" evidence="2">
    <location>
        <begin position="218"/>
        <end position="241"/>
    </location>
</feature>
<keyword evidence="3" id="KW-0732">Signal</keyword>
<keyword evidence="2" id="KW-0812">Transmembrane</keyword>
<organism evidence="4 5">
    <name type="scientific">Aulographum hederae CBS 113979</name>
    <dbReference type="NCBI Taxonomy" id="1176131"/>
    <lineage>
        <taxon>Eukaryota</taxon>
        <taxon>Fungi</taxon>
        <taxon>Dikarya</taxon>
        <taxon>Ascomycota</taxon>
        <taxon>Pezizomycotina</taxon>
        <taxon>Dothideomycetes</taxon>
        <taxon>Pleosporomycetidae</taxon>
        <taxon>Aulographales</taxon>
        <taxon>Aulographaceae</taxon>
    </lineage>
</organism>
<evidence type="ECO:0008006" key="6">
    <source>
        <dbReference type="Google" id="ProtNLM"/>
    </source>
</evidence>
<keyword evidence="5" id="KW-1185">Reference proteome</keyword>